<accession>F0ZSY1</accession>
<feature type="compositionally biased region" description="Low complexity" evidence="1">
    <location>
        <begin position="266"/>
        <end position="279"/>
    </location>
</feature>
<dbReference type="OMA" id="LFSWIEV"/>
<dbReference type="GeneID" id="10507921"/>
<gene>
    <name evidence="3" type="ORF">DICPUDRAFT_81255</name>
</gene>
<dbReference type="OrthoDB" id="18552at2759"/>
<feature type="transmembrane region" description="Helical" evidence="2">
    <location>
        <begin position="166"/>
        <end position="189"/>
    </location>
</feature>
<evidence type="ECO:0000256" key="1">
    <source>
        <dbReference type="SAM" id="MobiDB-lite"/>
    </source>
</evidence>
<dbReference type="AlphaFoldDB" id="F0ZSY1"/>
<dbReference type="Proteomes" id="UP000001064">
    <property type="component" value="Unassembled WGS sequence"/>
</dbReference>
<dbReference type="RefSeq" id="XP_003290526.1">
    <property type="nucleotide sequence ID" value="XM_003290478.1"/>
</dbReference>
<feature type="transmembrane region" description="Helical" evidence="2">
    <location>
        <begin position="23"/>
        <end position="44"/>
    </location>
</feature>
<dbReference type="VEuPathDB" id="AmoebaDB:DICPUDRAFT_81255"/>
<feature type="region of interest" description="Disordered" evidence="1">
    <location>
        <begin position="244"/>
        <end position="279"/>
    </location>
</feature>
<name>F0ZSY1_DICPU</name>
<evidence type="ECO:0008006" key="5">
    <source>
        <dbReference type="Google" id="ProtNLM"/>
    </source>
</evidence>
<protein>
    <recommendedName>
        <fullName evidence="5">THH1/TOM1/TOM3 domain-containing protein</fullName>
    </recommendedName>
</protein>
<keyword evidence="2" id="KW-1133">Transmembrane helix</keyword>
<keyword evidence="2" id="KW-0812">Transmembrane</keyword>
<dbReference type="EMBL" id="GL871165">
    <property type="protein sequence ID" value="EGC32960.1"/>
    <property type="molecule type" value="Genomic_DNA"/>
</dbReference>
<feature type="transmembrane region" description="Helical" evidence="2">
    <location>
        <begin position="99"/>
        <end position="119"/>
    </location>
</feature>
<organism evidence="3 4">
    <name type="scientific">Dictyostelium purpureum</name>
    <name type="common">Slime mold</name>
    <dbReference type="NCBI Taxonomy" id="5786"/>
    <lineage>
        <taxon>Eukaryota</taxon>
        <taxon>Amoebozoa</taxon>
        <taxon>Evosea</taxon>
        <taxon>Eumycetozoa</taxon>
        <taxon>Dictyostelia</taxon>
        <taxon>Dictyosteliales</taxon>
        <taxon>Dictyosteliaceae</taxon>
        <taxon>Dictyostelium</taxon>
    </lineage>
</organism>
<reference evidence="4" key="1">
    <citation type="journal article" date="2011" name="Genome Biol.">
        <title>Comparative genomics of the social amoebae Dictyostelium discoideum and Dictyostelium purpureum.</title>
        <authorList>
            <consortium name="US DOE Joint Genome Institute (JGI-PGF)"/>
            <person name="Sucgang R."/>
            <person name="Kuo A."/>
            <person name="Tian X."/>
            <person name="Salerno W."/>
            <person name="Parikh A."/>
            <person name="Feasley C.L."/>
            <person name="Dalin E."/>
            <person name="Tu H."/>
            <person name="Huang E."/>
            <person name="Barry K."/>
            <person name="Lindquist E."/>
            <person name="Shapiro H."/>
            <person name="Bruce D."/>
            <person name="Schmutz J."/>
            <person name="Salamov A."/>
            <person name="Fey P."/>
            <person name="Gaudet P."/>
            <person name="Anjard C."/>
            <person name="Babu M.M."/>
            <person name="Basu S."/>
            <person name="Bushmanova Y."/>
            <person name="van der Wel H."/>
            <person name="Katoh-Kurasawa M."/>
            <person name="Dinh C."/>
            <person name="Coutinho P.M."/>
            <person name="Saito T."/>
            <person name="Elias M."/>
            <person name="Schaap P."/>
            <person name="Kay R.R."/>
            <person name="Henrissat B."/>
            <person name="Eichinger L."/>
            <person name="Rivero F."/>
            <person name="Putnam N.H."/>
            <person name="West C.M."/>
            <person name="Loomis W.F."/>
            <person name="Chisholm R.L."/>
            <person name="Shaulsky G."/>
            <person name="Strassmann J.E."/>
            <person name="Queller D.C."/>
            <person name="Kuspa A."/>
            <person name="Grigoriev I.V."/>
        </authorList>
    </citation>
    <scope>NUCLEOTIDE SEQUENCE [LARGE SCALE GENOMIC DNA]</scope>
    <source>
        <strain evidence="4">QSDP1</strain>
    </source>
</reference>
<keyword evidence="2" id="KW-0472">Membrane</keyword>
<feature type="transmembrane region" description="Helical" evidence="2">
    <location>
        <begin position="131"/>
        <end position="154"/>
    </location>
</feature>
<dbReference type="eggNOG" id="ENOG502R8DH">
    <property type="taxonomic scope" value="Eukaryota"/>
</dbReference>
<evidence type="ECO:0000256" key="2">
    <source>
        <dbReference type="SAM" id="Phobius"/>
    </source>
</evidence>
<sequence length="293" mass="33607">MAFEVISLIYFGNGSGLSKNIQLSFQSILALWHLILFITSLFLLRDKAKYTKLGRIVFIIIFIHSLAKTFSNLLFIICLEKPSNFIVITFDITELVSIITYYCMYDIVLFSWVEVIFRVQHLGYGERKVRIWRTVFCLFTAAFILSIFIISSFFVSKDPDTAEYVFGYGLISISTFSFGLSIAFLIYWIKLHRMVTSIPKNFGTNRNHFLGKSSIWDLYALNYLPEAIAVTAALIFFMSGSKNPANEENNKTETEKANKKRREKQSLLNNSNSNTETTLSSTISYDQSFSLNI</sequence>
<evidence type="ECO:0000313" key="3">
    <source>
        <dbReference type="EMBL" id="EGC32960.1"/>
    </source>
</evidence>
<dbReference type="KEGG" id="dpp:DICPUDRAFT_81255"/>
<proteinExistence type="predicted"/>
<feature type="transmembrane region" description="Helical" evidence="2">
    <location>
        <begin position="56"/>
        <end position="79"/>
    </location>
</feature>
<feature type="compositionally biased region" description="Basic and acidic residues" evidence="1">
    <location>
        <begin position="248"/>
        <end position="257"/>
    </location>
</feature>
<dbReference type="InParanoid" id="F0ZSY1"/>
<evidence type="ECO:0000313" key="4">
    <source>
        <dbReference type="Proteomes" id="UP000001064"/>
    </source>
</evidence>
<keyword evidence="4" id="KW-1185">Reference proteome</keyword>